<reference evidence="1 2" key="1">
    <citation type="journal article" date="2018" name="Sci. Rep.">
        <title>Rhizobium tumorigenes sp. nov., a novel plant tumorigenic bacterium isolated from cane gall tumors on thornless blackberry.</title>
        <authorList>
            <person name="Kuzmanovi N."/>
            <person name="Smalla K."/>
            <person name="Gronow S."/>
            <person name="PuBawska J."/>
        </authorList>
    </citation>
    <scope>NUCLEOTIDE SEQUENCE [LARGE SCALE GENOMIC DNA]</scope>
    <source>
        <strain evidence="1 2">CCBAU 85046</strain>
    </source>
</reference>
<organism evidence="1 2">
    <name type="scientific">Rhizobium tubonense</name>
    <dbReference type="NCBI Taxonomy" id="484088"/>
    <lineage>
        <taxon>Bacteria</taxon>
        <taxon>Pseudomonadati</taxon>
        <taxon>Pseudomonadota</taxon>
        <taxon>Alphaproteobacteria</taxon>
        <taxon>Hyphomicrobiales</taxon>
        <taxon>Rhizobiaceae</taxon>
        <taxon>Rhizobium/Agrobacterium group</taxon>
        <taxon>Rhizobium</taxon>
    </lineage>
</organism>
<comment type="caution">
    <text evidence="1">The sequence shown here is derived from an EMBL/GenBank/DDBJ whole genome shotgun (WGS) entry which is preliminary data.</text>
</comment>
<evidence type="ECO:0000313" key="2">
    <source>
        <dbReference type="Proteomes" id="UP000248925"/>
    </source>
</evidence>
<sequence>MTFFSKLFKIFKKKPVAVSKTFLTQEDMDRFARSGLFAAHHVIPLEFEDHPVVQLLSEHGRCDLYGVENQLMLPIPQELATKMRVSRYSAKPAPSYIEAARQLLDDRWASAASTAAQQGDMQALAQLAEDFRAVGLTMKAALIEGELFVAG</sequence>
<dbReference type="Proteomes" id="UP000248925">
    <property type="component" value="Unassembled WGS sequence"/>
</dbReference>
<name>A0A2W4CYS0_9HYPH</name>
<accession>A0A2W4CYS0</accession>
<evidence type="ECO:0000313" key="1">
    <source>
        <dbReference type="EMBL" id="PZM15918.1"/>
    </source>
</evidence>
<keyword evidence="2" id="KW-1185">Reference proteome</keyword>
<dbReference type="RefSeq" id="WP_111159145.1">
    <property type="nucleotide sequence ID" value="NZ_PCDP01000006.1"/>
</dbReference>
<dbReference type="OrthoDB" id="8181789at2"/>
<proteinExistence type="predicted"/>
<protein>
    <submittedName>
        <fullName evidence="1">Uncharacterized protein</fullName>
    </submittedName>
</protein>
<dbReference type="EMBL" id="PCDP01000006">
    <property type="protein sequence ID" value="PZM15918.1"/>
    <property type="molecule type" value="Genomic_DNA"/>
</dbReference>
<dbReference type="AlphaFoldDB" id="A0A2W4CYS0"/>
<gene>
    <name evidence="1" type="ORF">CPY51_05415</name>
</gene>